<dbReference type="OrthoDB" id="371891at2157"/>
<keyword evidence="10" id="KW-1185">Reference proteome</keyword>
<name>A0A8J8B6B1_9EURY</name>
<dbReference type="PANTHER" id="PTHR42682">
    <property type="entry name" value="HYDROGENASE-4 COMPONENT F"/>
    <property type="match status" value="1"/>
</dbReference>
<feature type="transmembrane region" description="Helical" evidence="7">
    <location>
        <begin position="247"/>
        <end position="275"/>
    </location>
</feature>
<reference evidence="9" key="1">
    <citation type="submission" date="2014-12" db="EMBL/GenBank/DDBJ databases">
        <authorList>
            <person name="Huang H.-H."/>
            <person name="Chen S.-C."/>
            <person name="Lai M.-C."/>
        </authorList>
    </citation>
    <scope>NUCLEOTIDE SEQUENCE</scope>
    <source>
        <strain evidence="9">K1F9705b</strain>
    </source>
</reference>
<dbReference type="GO" id="GO:0005886">
    <property type="term" value="C:plasma membrane"/>
    <property type="evidence" value="ECO:0007669"/>
    <property type="project" value="UniProtKB-SubCell"/>
</dbReference>
<feature type="transmembrane region" description="Helical" evidence="7">
    <location>
        <begin position="383"/>
        <end position="404"/>
    </location>
</feature>
<evidence type="ECO:0000256" key="5">
    <source>
        <dbReference type="ARBA" id="ARBA00023002"/>
    </source>
</evidence>
<feature type="transmembrane region" description="Helical" evidence="7">
    <location>
        <begin position="36"/>
        <end position="56"/>
    </location>
</feature>
<dbReference type="InterPro" id="IPR052175">
    <property type="entry name" value="ComplexI-like_HydComp"/>
</dbReference>
<comment type="subcellular location">
    <subcellularLocation>
        <location evidence="1">Cell membrane</location>
        <topology evidence="1">Multi-pass membrane protein</topology>
    </subcellularLocation>
</comment>
<dbReference type="Pfam" id="PF00361">
    <property type="entry name" value="Proton_antipo_M"/>
    <property type="match status" value="1"/>
</dbReference>
<dbReference type="GO" id="GO:0008137">
    <property type="term" value="F:NADH dehydrogenase (ubiquinone) activity"/>
    <property type="evidence" value="ECO:0007669"/>
    <property type="project" value="InterPro"/>
</dbReference>
<evidence type="ECO:0000256" key="4">
    <source>
        <dbReference type="ARBA" id="ARBA00022989"/>
    </source>
</evidence>
<dbReference type="AlphaFoldDB" id="A0A8J8B6B1"/>
<feature type="transmembrane region" description="Helical" evidence="7">
    <location>
        <begin position="12"/>
        <end position="29"/>
    </location>
</feature>
<feature type="transmembrane region" description="Helical" evidence="7">
    <location>
        <begin position="534"/>
        <end position="557"/>
    </location>
</feature>
<evidence type="ECO:0000313" key="9">
    <source>
        <dbReference type="EMBL" id="MBR1368457.1"/>
    </source>
</evidence>
<keyword evidence="5" id="KW-0560">Oxidoreductase</keyword>
<feature type="transmembrane region" description="Helical" evidence="7">
    <location>
        <begin position="624"/>
        <end position="651"/>
    </location>
</feature>
<proteinExistence type="predicted"/>
<evidence type="ECO:0000259" key="8">
    <source>
        <dbReference type="Pfam" id="PF00361"/>
    </source>
</evidence>
<accession>A0A8J8B6B1</accession>
<dbReference type="InterPro" id="IPR001750">
    <property type="entry name" value="ND/Mrp_TM"/>
</dbReference>
<dbReference type="PRINTS" id="PR01437">
    <property type="entry name" value="NUOXDRDTASE4"/>
</dbReference>
<feature type="transmembrane region" description="Helical" evidence="7">
    <location>
        <begin position="170"/>
        <end position="191"/>
    </location>
</feature>
<dbReference type="GO" id="GO:0016491">
    <property type="term" value="F:oxidoreductase activity"/>
    <property type="evidence" value="ECO:0007669"/>
    <property type="project" value="UniProtKB-KW"/>
</dbReference>
<keyword evidence="3 7" id="KW-0812">Transmembrane</keyword>
<organism evidence="9 10">
    <name type="scientific">Methanocalculus chunghsingensis</name>
    <dbReference type="NCBI Taxonomy" id="156457"/>
    <lineage>
        <taxon>Archaea</taxon>
        <taxon>Methanobacteriati</taxon>
        <taxon>Methanobacteriota</taxon>
        <taxon>Stenosarchaea group</taxon>
        <taxon>Methanomicrobia</taxon>
        <taxon>Methanomicrobiales</taxon>
        <taxon>Methanocalculaceae</taxon>
        <taxon>Methanocalculus</taxon>
    </lineage>
</organism>
<feature type="transmembrane region" description="Helical" evidence="7">
    <location>
        <begin position="211"/>
        <end position="235"/>
    </location>
</feature>
<dbReference type="GO" id="GO:0042773">
    <property type="term" value="P:ATP synthesis coupled electron transport"/>
    <property type="evidence" value="ECO:0007669"/>
    <property type="project" value="InterPro"/>
</dbReference>
<feature type="transmembrane region" description="Helical" evidence="7">
    <location>
        <begin position="348"/>
        <end position="371"/>
    </location>
</feature>
<feature type="transmembrane region" description="Helical" evidence="7">
    <location>
        <begin position="85"/>
        <end position="105"/>
    </location>
</feature>
<dbReference type="PANTHER" id="PTHR42682:SF4">
    <property type="entry name" value="NADH-UBIQUINONE_PLASTOQUINONE"/>
    <property type="match status" value="1"/>
</dbReference>
<evidence type="ECO:0000256" key="3">
    <source>
        <dbReference type="ARBA" id="ARBA00022692"/>
    </source>
</evidence>
<dbReference type="InterPro" id="IPR003918">
    <property type="entry name" value="NADH_UbQ_OxRdtase"/>
</dbReference>
<evidence type="ECO:0000313" key="10">
    <source>
        <dbReference type="Proteomes" id="UP000730161"/>
    </source>
</evidence>
<dbReference type="Proteomes" id="UP000730161">
    <property type="component" value="Unassembled WGS sequence"/>
</dbReference>
<feature type="transmembrane region" description="Helical" evidence="7">
    <location>
        <begin position="314"/>
        <end position="336"/>
    </location>
</feature>
<protein>
    <recommendedName>
        <fullName evidence="8">NADH:quinone oxidoreductase/Mrp antiporter transmembrane domain-containing protein</fullName>
    </recommendedName>
</protein>
<sequence length="653" mass="70378">MATMGFQPEYAGIALLAVPFIGSFLCYFMGRYSPPLRNLIAVSAPALVLLIAGLGIPSLSPDLSLRIAIENEYLFYTPVIQINPFSYVVILVTAFVWMLGTVYATGYLGEEERTNRFYAFWLFSFFADLGVLISGDYITLYLFFELLTLSAFVLIIHYQTHDAVAAAKKYLFLGISGAFLILAGAALLYAGTGSVDVAPLAVGSGLTSSQILLIAGLMILGFGVKAGMYPVHIWLPDAHSSAPTPASAILSGLIIKVGAYGIFVVCLFILLPSVISGSLSSSGSPAGLVLIWLSLITMIVAVFLALMQTNSKRMLAYHSISQMGFILLGISCVVYLGDAGSTGFAGGLYHLINHALFKASLFLAVGAVFLATDELNMYKIGGIWRSMPFTAVAMAIGVCAISGIPGFNGFVSKAFIHHALIDAQALGGWTLLPAEAIFFIVCGGTVASTGKLLLFTFFGETKLQRLPLDTTPIPMRAALFALSVAIILLGILPGLAIFFILPAAMIFPFSESGITYIAGYAGYGGAGIYSAGNIGYAILEVSVGILLFIAYVFWGWFHWEKKVPSLISPDAWYYRATGAFHSTGRFVGIDLLSGIQEMTRSADERFQERWHLFSRRHRRTLMNLSTFGTGILLITLVLGIYLIIIILTPFIGW</sequence>
<dbReference type="RefSeq" id="WP_211530067.1">
    <property type="nucleotide sequence ID" value="NZ_JWHL01000002.1"/>
</dbReference>
<feature type="transmembrane region" description="Helical" evidence="7">
    <location>
        <begin position="287"/>
        <end position="307"/>
    </location>
</feature>
<feature type="transmembrane region" description="Helical" evidence="7">
    <location>
        <begin position="436"/>
        <end position="458"/>
    </location>
</feature>
<evidence type="ECO:0000256" key="2">
    <source>
        <dbReference type="ARBA" id="ARBA00022475"/>
    </source>
</evidence>
<keyword evidence="2" id="KW-1003">Cell membrane</keyword>
<comment type="caution">
    <text evidence="9">The sequence shown here is derived from an EMBL/GenBank/DDBJ whole genome shotgun (WGS) entry which is preliminary data.</text>
</comment>
<evidence type="ECO:0000256" key="1">
    <source>
        <dbReference type="ARBA" id="ARBA00004651"/>
    </source>
</evidence>
<gene>
    <name evidence="9" type="ORF">RJ53_02635</name>
</gene>
<feature type="transmembrane region" description="Helical" evidence="7">
    <location>
        <begin position="117"/>
        <end position="134"/>
    </location>
</feature>
<feature type="transmembrane region" description="Helical" evidence="7">
    <location>
        <begin position="479"/>
        <end position="501"/>
    </location>
</feature>
<dbReference type="EMBL" id="JWHL01000002">
    <property type="protein sequence ID" value="MBR1368457.1"/>
    <property type="molecule type" value="Genomic_DNA"/>
</dbReference>
<keyword evidence="6 7" id="KW-0472">Membrane</keyword>
<evidence type="ECO:0000256" key="6">
    <source>
        <dbReference type="ARBA" id="ARBA00023136"/>
    </source>
</evidence>
<feature type="domain" description="NADH:quinone oxidoreductase/Mrp antiporter transmembrane" evidence="8">
    <location>
        <begin position="134"/>
        <end position="430"/>
    </location>
</feature>
<evidence type="ECO:0000256" key="7">
    <source>
        <dbReference type="SAM" id="Phobius"/>
    </source>
</evidence>
<feature type="transmembrane region" description="Helical" evidence="7">
    <location>
        <begin position="140"/>
        <end position="158"/>
    </location>
</feature>
<keyword evidence="4 7" id="KW-1133">Transmembrane helix</keyword>